<dbReference type="EMBL" id="BMLQ01000004">
    <property type="protein sequence ID" value="GGO44532.1"/>
    <property type="molecule type" value="Genomic_DNA"/>
</dbReference>
<evidence type="ECO:0000313" key="8">
    <source>
        <dbReference type="Proteomes" id="UP000642509"/>
    </source>
</evidence>
<dbReference type="PANTHER" id="PTHR43403:SF1">
    <property type="entry name" value="NAD-SPECIFIC GLUTAMATE DEHYDROGENASE"/>
    <property type="match status" value="1"/>
</dbReference>
<dbReference type="InterPro" id="IPR048381">
    <property type="entry name" value="GDH_C"/>
</dbReference>
<dbReference type="Pfam" id="PF21075">
    <property type="entry name" value="GDH_ACT1"/>
    <property type="match status" value="1"/>
</dbReference>
<dbReference type="InterPro" id="IPR049056">
    <property type="entry name" value="NAD_Glu_DH_HM3"/>
</dbReference>
<comment type="caution">
    <text evidence="7">The sequence shown here is derived from an EMBL/GenBank/DDBJ whole genome shotgun (WGS) entry which is preliminary data.</text>
</comment>
<gene>
    <name evidence="7" type="ORF">GCM10010977_15140</name>
</gene>
<dbReference type="InterPro" id="IPR024727">
    <property type="entry name" value="NAD_Glu_DH_N_ACT1"/>
</dbReference>
<dbReference type="InterPro" id="IPR049064">
    <property type="entry name" value="NAD_Glu_DH_ACT3"/>
</dbReference>
<accession>A0ABQ2LYT6</accession>
<protein>
    <submittedName>
        <fullName evidence="7">NAD-glutamate dehydrogenase</fullName>
    </submittedName>
</protein>
<dbReference type="SUPFAM" id="SSF51735">
    <property type="entry name" value="NAD(P)-binding Rossmann-fold domains"/>
    <property type="match status" value="1"/>
</dbReference>
<dbReference type="InterPro" id="IPR049059">
    <property type="entry name" value="NAD_Glu_DH_HM1"/>
</dbReference>
<proteinExistence type="predicted"/>
<feature type="region of interest" description="Disordered" evidence="1">
    <location>
        <begin position="732"/>
        <end position="756"/>
    </location>
</feature>
<feature type="domain" description="NAD-glutamate dehydrogenase catalytic" evidence="2">
    <location>
        <begin position="759"/>
        <end position="1254"/>
    </location>
</feature>
<dbReference type="PANTHER" id="PTHR43403">
    <property type="entry name" value="NAD-SPECIFIC GLUTAMATE DEHYDROGENASE"/>
    <property type="match status" value="1"/>
</dbReference>
<dbReference type="InterPro" id="IPR028971">
    <property type="entry name" value="NAD-GDH_cat"/>
</dbReference>
<evidence type="ECO:0000313" key="7">
    <source>
        <dbReference type="EMBL" id="GGO44532.1"/>
    </source>
</evidence>
<dbReference type="InterPro" id="IPR036291">
    <property type="entry name" value="NAD(P)-bd_dom_sf"/>
</dbReference>
<dbReference type="InterPro" id="IPR049062">
    <property type="entry name" value="NAD_Glu_DH_ACT2"/>
</dbReference>
<dbReference type="Proteomes" id="UP000642509">
    <property type="component" value="Unassembled WGS sequence"/>
</dbReference>
<name>A0ABQ2LYT6_9MICC</name>
<evidence type="ECO:0000259" key="3">
    <source>
        <dbReference type="Pfam" id="PF21074"/>
    </source>
</evidence>
<feature type="compositionally biased region" description="Polar residues" evidence="1">
    <location>
        <begin position="1"/>
        <end position="21"/>
    </location>
</feature>
<evidence type="ECO:0000256" key="1">
    <source>
        <dbReference type="SAM" id="MobiDB-lite"/>
    </source>
</evidence>
<dbReference type="Pfam" id="PF21077">
    <property type="entry name" value="GDH_ACT3"/>
    <property type="match status" value="1"/>
</dbReference>
<feature type="region of interest" description="Disordered" evidence="1">
    <location>
        <begin position="1"/>
        <end position="26"/>
    </location>
</feature>
<organism evidence="7 8">
    <name type="scientific">Citricoccus zhacaiensis</name>
    <dbReference type="NCBI Taxonomy" id="489142"/>
    <lineage>
        <taxon>Bacteria</taxon>
        <taxon>Bacillati</taxon>
        <taxon>Actinomycetota</taxon>
        <taxon>Actinomycetes</taxon>
        <taxon>Micrococcales</taxon>
        <taxon>Micrococcaceae</taxon>
        <taxon>Citricoccus</taxon>
    </lineage>
</organism>
<dbReference type="Pfam" id="PF21074">
    <property type="entry name" value="GDH_C"/>
    <property type="match status" value="1"/>
</dbReference>
<evidence type="ECO:0000259" key="2">
    <source>
        <dbReference type="Pfam" id="PF05088"/>
    </source>
</evidence>
<feature type="domain" description="NAD-glutamate dehydrogenase ACT3" evidence="6">
    <location>
        <begin position="590"/>
        <end position="645"/>
    </location>
</feature>
<dbReference type="PIRSF" id="PIRSF036761">
    <property type="entry name" value="GDH_Mll4104"/>
    <property type="match status" value="1"/>
</dbReference>
<evidence type="ECO:0000259" key="5">
    <source>
        <dbReference type="Pfam" id="PF21076"/>
    </source>
</evidence>
<keyword evidence="8" id="KW-1185">Reference proteome</keyword>
<dbReference type="Pfam" id="PF21078">
    <property type="entry name" value="GDH_HM3"/>
    <property type="match status" value="1"/>
</dbReference>
<dbReference type="Pfam" id="PF05088">
    <property type="entry name" value="Bac_GDH_CD"/>
    <property type="match status" value="1"/>
</dbReference>
<feature type="domain" description="NAD-specific glutamate dehydrogenase C-terminal" evidence="3">
    <location>
        <begin position="1300"/>
        <end position="1639"/>
    </location>
</feature>
<feature type="domain" description="NAD-glutamate dehydrogenase ACT2" evidence="5">
    <location>
        <begin position="416"/>
        <end position="507"/>
    </location>
</feature>
<feature type="domain" description="NAD-glutamate dehydrogenase N-terminal ACT1" evidence="4">
    <location>
        <begin position="34"/>
        <end position="142"/>
    </location>
</feature>
<dbReference type="Pfam" id="PF21076">
    <property type="entry name" value="GDH_ACT2"/>
    <property type="match status" value="1"/>
</dbReference>
<reference evidence="8" key="1">
    <citation type="journal article" date="2019" name="Int. J. Syst. Evol. Microbiol.">
        <title>The Global Catalogue of Microorganisms (GCM) 10K type strain sequencing project: providing services to taxonomists for standard genome sequencing and annotation.</title>
        <authorList>
            <consortium name="The Broad Institute Genomics Platform"/>
            <consortium name="The Broad Institute Genome Sequencing Center for Infectious Disease"/>
            <person name="Wu L."/>
            <person name="Ma J."/>
        </authorList>
    </citation>
    <scope>NUCLEOTIDE SEQUENCE [LARGE SCALE GENOMIC DNA]</scope>
    <source>
        <strain evidence="8">CGMCC 1.7064</strain>
    </source>
</reference>
<sequence length="1644" mass="181586">MEEDTPQMSSSTPLWTDQQAAGTPDAPSGLDHLARAYFEHVSEADLAELDPPTRERLVATHVEMAAGRGTNEAVVRVTPSRPHGFVQIVHADMPYLVDSVTSELTRQGHAIRMVAHPTVITHRAKDTGQLTAVHRVPTQQGTASGDTTAALADLGPLVAGDGARAGVESWIGVQTVGPLDDEEAARLEKGLGQALADVRAAIADADRMRAAAFTAARTLTHDAPANVQGVRESSELLNWMEDGHFTFTGYREYVLHSGDNGQVLVPVEDTGLGILRRRPTTPPAPLSIAGRNQIERPIPLIITKANSRSRVQRSAYMDYVAVKTYDRDGKVTGERRFVGLWDPKAYSVSLEDIPLVREKAAEVLHRSGFPRDSHSGAELQQILETYPRDELFQVGVDELWETCRQILQLQERRRTRLFLRPDTYGRFMNALVFLPRDRYNTDVRGRIQNVLLEALGGESLDFQVRLTESVLARLYFRIRLPRERERAAPVDAKDLEDRLVRAVRSWKEGVDEQAVEAFGADSGVDAARLWDEAFPPAYRVAYEIDNALEDIGRFNGLPGDGAPVVHVVPEHQDERSRIAEERVTDLTIGRMKVYSDRPRTLTEILPVLHNLGLSVLDERPFEVEPADGRKFYLYDFGLGYPVGTESEATAGLLEDAVVAATTGVSESDALDRLVLAHGLDSRTVSVLRAYAKYLRLLGMQNSFDFMADALLAHEAVTRALVDYFFTRFDPTAPSATDDDGPDAGETRRQSLEQVREQADEALEDVATLDAERVLRGFLTVMQATQRTNFFQGHRRLSFKIATSEIDFAPQPRPAREIWVYDPEVEGVHLRFGPIARGGLRWSDRREDFRTEVLGLVKAQQVKNAVIVPTGAKGGFFAKRLPDPAVDRGAWVEAGREAYRTFIRGLLDITDQQSRSTDGTEMVFSTRERIVRYDEDDAYLVVAADKGTASFSDTANAISAEYGHWLGDAFASGGSVGYDHKAMGITARGAWESVKSHFASLGRDTQAEDFTVVGIGDMSGDVFGNGMLLSEHIRLVAAFNHLHIFLDPNPDPAVSFAERQRLFDLPRSSWSDYDASLLSEGGGVYDRNAKSVPVSPQVGELLDLPSSTTEMRPNQLLQAVLKAPVDLLYNGGIGTYVKGESEVHAEVGDRANNAIRINGSELRAAVVGEGGNLGFTQRGRIEAGLSGVLLNTDAIDNSAGVDCSDHEVNIKIMVDQLVSTGALDAEDRSGLLESMTDEVAELVLKTNVDQNTLLRNDSQKVSEWLPSFERHIQWLVEHADLDRELEDLPGDDELGERLEQGQSLATPELAVLVAYAKTNLSDQLLDSALPDDPWYGRTLDAYFPSALRDRYAEQIQQHPLRREIIATVVANDVVNTGGTTFVFRAMEETGADAATVVAAYSAMKEIYGYGDYFESIRALPASVDGEVKARVYLDARRLLDRAVRWLVNHRAEGEGIGAVVEYYATPLQALVEDLPQLMQGQDAERFAEWRDASLKAGLPSDLASRRSVLFESFGLLDVVRLARQTGRAPRQVADVYFRLYDRFDAEEMLNLITDLPRSGRWKALARAALRDDLYALIVNVTTDVLAGGTEADADDGAHLVEAWEEENTTRLERAERFLEEIRESGSDDLASLSVALRQLRSVTAQ</sequence>
<dbReference type="Pfam" id="PF21073">
    <property type="entry name" value="GDH_HM1"/>
    <property type="match status" value="1"/>
</dbReference>
<dbReference type="InterPro" id="IPR046346">
    <property type="entry name" value="Aminoacid_DH-like_N_sf"/>
</dbReference>
<evidence type="ECO:0000259" key="4">
    <source>
        <dbReference type="Pfam" id="PF21075"/>
    </source>
</evidence>
<feature type="compositionally biased region" description="Basic and acidic residues" evidence="1">
    <location>
        <begin position="744"/>
        <end position="756"/>
    </location>
</feature>
<dbReference type="InterPro" id="IPR007780">
    <property type="entry name" value="NAD_Glu_DH_bac"/>
</dbReference>
<dbReference type="SUPFAM" id="SSF53223">
    <property type="entry name" value="Aminoacid dehydrogenase-like, N-terminal domain"/>
    <property type="match status" value="1"/>
</dbReference>
<evidence type="ECO:0000259" key="6">
    <source>
        <dbReference type="Pfam" id="PF21077"/>
    </source>
</evidence>